<dbReference type="Proteomes" id="UP000549394">
    <property type="component" value="Unassembled WGS sequence"/>
</dbReference>
<organism evidence="8 9">
    <name type="scientific">Dimorphilus gyrociliatus</name>
    <dbReference type="NCBI Taxonomy" id="2664684"/>
    <lineage>
        <taxon>Eukaryota</taxon>
        <taxon>Metazoa</taxon>
        <taxon>Spiralia</taxon>
        <taxon>Lophotrochozoa</taxon>
        <taxon>Annelida</taxon>
        <taxon>Polychaeta</taxon>
        <taxon>Polychaeta incertae sedis</taxon>
        <taxon>Dinophilidae</taxon>
        <taxon>Dimorphilus</taxon>
    </lineage>
</organism>
<comment type="similarity">
    <text evidence="5">Belongs to the G-protein coupled receptor 1 family.</text>
</comment>
<evidence type="ECO:0000256" key="5">
    <source>
        <dbReference type="RuleBase" id="RU000688"/>
    </source>
</evidence>
<accession>A0A7I8VBK2</accession>
<feature type="transmembrane region" description="Helical" evidence="6">
    <location>
        <begin position="106"/>
        <end position="123"/>
    </location>
</feature>
<keyword evidence="9" id="KW-1185">Reference proteome</keyword>
<dbReference type="EMBL" id="CAJFCJ010000003">
    <property type="protein sequence ID" value="CAD5113237.1"/>
    <property type="molecule type" value="Genomic_DNA"/>
</dbReference>
<protein>
    <recommendedName>
        <fullName evidence="7">G-protein coupled receptors family 1 profile domain-containing protein</fullName>
    </recommendedName>
</protein>
<dbReference type="PRINTS" id="PR00237">
    <property type="entry name" value="GPCRRHODOPSN"/>
</dbReference>
<feature type="transmembrane region" description="Helical" evidence="6">
    <location>
        <begin position="213"/>
        <end position="234"/>
    </location>
</feature>
<proteinExistence type="inferred from homology"/>
<dbReference type="SUPFAM" id="SSF81321">
    <property type="entry name" value="Family A G protein-coupled receptor-like"/>
    <property type="match status" value="1"/>
</dbReference>
<dbReference type="InterPro" id="IPR017452">
    <property type="entry name" value="GPCR_Rhodpsn_7TM"/>
</dbReference>
<evidence type="ECO:0000259" key="7">
    <source>
        <dbReference type="PROSITE" id="PS50262"/>
    </source>
</evidence>
<dbReference type="InterPro" id="IPR052954">
    <property type="entry name" value="GPCR-Ligand_Int"/>
</dbReference>
<keyword evidence="3 6" id="KW-1133">Transmembrane helix</keyword>
<dbReference type="Gene3D" id="1.20.1070.10">
    <property type="entry name" value="Rhodopsin 7-helix transmembrane proteins"/>
    <property type="match status" value="1"/>
</dbReference>
<feature type="domain" description="G-protein coupled receptors family 1 profile" evidence="7">
    <location>
        <begin position="1"/>
        <end position="274"/>
    </location>
</feature>
<comment type="caution">
    <text evidence="8">The sequence shown here is derived from an EMBL/GenBank/DDBJ whole genome shotgun (WGS) entry which is preliminary data.</text>
</comment>
<evidence type="ECO:0000256" key="3">
    <source>
        <dbReference type="ARBA" id="ARBA00022989"/>
    </source>
</evidence>
<feature type="transmembrane region" description="Helical" evidence="6">
    <location>
        <begin position="160"/>
        <end position="182"/>
    </location>
</feature>
<feature type="transmembrane region" description="Helical" evidence="6">
    <location>
        <begin position="64"/>
        <end position="85"/>
    </location>
</feature>
<name>A0A7I8VBK2_9ANNE</name>
<keyword evidence="5" id="KW-0807">Transducer</keyword>
<dbReference type="CDD" id="cd14978">
    <property type="entry name" value="7tmA_FMRFamide_R-like"/>
    <property type="match status" value="1"/>
</dbReference>
<dbReference type="GO" id="GO:0008528">
    <property type="term" value="F:G protein-coupled peptide receptor activity"/>
    <property type="evidence" value="ECO:0007669"/>
    <property type="project" value="InterPro"/>
</dbReference>
<dbReference type="OrthoDB" id="10011262at2759"/>
<keyword evidence="5" id="KW-0297">G-protein coupled receptor</keyword>
<dbReference type="Pfam" id="PF10324">
    <property type="entry name" value="7TM_GPCR_Srw"/>
    <property type="match status" value="1"/>
</dbReference>
<evidence type="ECO:0000256" key="4">
    <source>
        <dbReference type="ARBA" id="ARBA00023136"/>
    </source>
</evidence>
<dbReference type="InterPro" id="IPR019427">
    <property type="entry name" value="7TM_GPCR_serpentine_rcpt_Srw"/>
</dbReference>
<reference evidence="8 9" key="1">
    <citation type="submission" date="2020-08" db="EMBL/GenBank/DDBJ databases">
        <authorList>
            <person name="Hejnol A."/>
        </authorList>
    </citation>
    <scope>NUCLEOTIDE SEQUENCE [LARGE SCALE GENOMIC DNA]</scope>
</reference>
<dbReference type="AlphaFoldDB" id="A0A7I8VBK2"/>
<sequence>MVAYYILKVHKANSVVTTLLRCLAVVDNFYLFASVCVPVFKTACDVTNIGDSPYCYYYVLSEPYFWTFASCSQTAANWLILLITIDRYIAICHPFHPYKLTNSSRARLCAFVVICLAVLYNSPRLFEYDGTATSVIDLCTNKSRYIKNATKMRRDGSYFIFYKVIAYFLFRAVGPIFTLFVLNLKLIQCVKEAQQRRVTLTRTIQQKVKSQRILTITLIGVVSASILLQLPNAAVRAALSAMFLMKVKLNQLKYAATFTNMLLVLNSAINCAIYCLTGRQFRKFLIKKCCGCTIKNKTTVVYRATFGHRRSGRALATVPLTRETTKV</sequence>
<comment type="subcellular location">
    <subcellularLocation>
        <location evidence="1">Membrane</location>
    </subcellularLocation>
</comment>
<dbReference type="PANTHER" id="PTHR46641:SF2">
    <property type="entry name" value="FMRFAMIDE RECEPTOR"/>
    <property type="match status" value="1"/>
</dbReference>
<dbReference type="InterPro" id="IPR000276">
    <property type="entry name" value="GPCR_Rhodpsn"/>
</dbReference>
<dbReference type="GO" id="GO:0016020">
    <property type="term" value="C:membrane"/>
    <property type="evidence" value="ECO:0007669"/>
    <property type="project" value="UniProtKB-SubCell"/>
</dbReference>
<evidence type="ECO:0000256" key="2">
    <source>
        <dbReference type="ARBA" id="ARBA00022692"/>
    </source>
</evidence>
<dbReference type="PANTHER" id="PTHR46641">
    <property type="entry name" value="FMRFAMIDE RECEPTOR-RELATED"/>
    <property type="match status" value="1"/>
</dbReference>
<keyword evidence="4 6" id="KW-0472">Membrane</keyword>
<evidence type="ECO:0000256" key="6">
    <source>
        <dbReference type="SAM" id="Phobius"/>
    </source>
</evidence>
<keyword evidence="2 5" id="KW-0812">Transmembrane</keyword>
<keyword evidence="5" id="KW-0675">Receptor</keyword>
<feature type="transmembrane region" description="Helical" evidence="6">
    <location>
        <begin position="254"/>
        <end position="277"/>
    </location>
</feature>
<gene>
    <name evidence="8" type="ORF">DGYR_LOCUS2268</name>
</gene>
<evidence type="ECO:0000313" key="8">
    <source>
        <dbReference type="EMBL" id="CAD5113237.1"/>
    </source>
</evidence>
<evidence type="ECO:0000256" key="1">
    <source>
        <dbReference type="ARBA" id="ARBA00004370"/>
    </source>
</evidence>
<dbReference type="PROSITE" id="PS50262">
    <property type="entry name" value="G_PROTEIN_RECEP_F1_2"/>
    <property type="match status" value="1"/>
</dbReference>
<dbReference type="PROSITE" id="PS00237">
    <property type="entry name" value="G_PROTEIN_RECEP_F1_1"/>
    <property type="match status" value="1"/>
</dbReference>
<evidence type="ECO:0000313" key="9">
    <source>
        <dbReference type="Proteomes" id="UP000549394"/>
    </source>
</evidence>